<evidence type="ECO:0000256" key="2">
    <source>
        <dbReference type="ARBA" id="ARBA00023125"/>
    </source>
</evidence>
<dbReference type="InterPro" id="IPR002104">
    <property type="entry name" value="Integrase_catalytic"/>
</dbReference>
<dbReference type="InterPro" id="IPR035386">
    <property type="entry name" value="Arm-DNA-bind_5"/>
</dbReference>
<dbReference type="RefSeq" id="WP_049702408.1">
    <property type="nucleotide sequence ID" value="NZ_JAASHA010000020.1"/>
</dbReference>
<dbReference type="Gene3D" id="1.10.150.130">
    <property type="match status" value="1"/>
</dbReference>
<dbReference type="Gene3D" id="1.10.443.10">
    <property type="entry name" value="Intergrase catalytic core"/>
    <property type="match status" value="1"/>
</dbReference>
<accession>A0A415KE17</accession>
<dbReference type="PANTHER" id="PTHR30349">
    <property type="entry name" value="PHAGE INTEGRASE-RELATED"/>
    <property type="match status" value="1"/>
</dbReference>
<dbReference type="AlphaFoldDB" id="A0A415KE17"/>
<dbReference type="Pfam" id="PF00589">
    <property type="entry name" value="Phage_integrase"/>
    <property type="match status" value="1"/>
</dbReference>
<dbReference type="InterPro" id="IPR013762">
    <property type="entry name" value="Integrase-like_cat_sf"/>
</dbReference>
<dbReference type="Proteomes" id="UP000284495">
    <property type="component" value="Unassembled WGS sequence"/>
</dbReference>
<comment type="similarity">
    <text evidence="1">Belongs to the 'phage' integrase family.</text>
</comment>
<name>A0A415KE17_9BACE</name>
<dbReference type="EMBL" id="QROO01000028">
    <property type="protein sequence ID" value="RHL34493.1"/>
    <property type="molecule type" value="Genomic_DNA"/>
</dbReference>
<dbReference type="PROSITE" id="PS51898">
    <property type="entry name" value="TYR_RECOMBINASE"/>
    <property type="match status" value="1"/>
</dbReference>
<dbReference type="GO" id="GO:0015074">
    <property type="term" value="P:DNA integration"/>
    <property type="evidence" value="ECO:0007669"/>
    <property type="project" value="InterPro"/>
</dbReference>
<reference evidence="5 8" key="2">
    <citation type="journal article" date="2019" name="Nat. Med.">
        <title>A library of human gut bacterial isolates paired with longitudinal multiomics data enables mechanistic microbiome research.</title>
        <authorList>
            <person name="Poyet M."/>
            <person name="Groussin M."/>
            <person name="Gibbons S.M."/>
            <person name="Avila-Pacheco J."/>
            <person name="Jiang X."/>
            <person name="Kearney S.M."/>
            <person name="Perrotta A.R."/>
            <person name="Berdy B."/>
            <person name="Zhao S."/>
            <person name="Lieberman T.D."/>
            <person name="Swanson P.K."/>
            <person name="Smith M."/>
            <person name="Roesemann S."/>
            <person name="Alexander J.E."/>
            <person name="Rich S.A."/>
            <person name="Livny J."/>
            <person name="Vlamakis H."/>
            <person name="Clish C."/>
            <person name="Bullock K."/>
            <person name="Deik A."/>
            <person name="Scott J."/>
            <person name="Pierce K.A."/>
            <person name="Xavier R.J."/>
            <person name="Alm E.J."/>
        </authorList>
    </citation>
    <scope>NUCLEOTIDE SEQUENCE [LARGE SCALE GENOMIC DNA]</scope>
    <source>
        <strain evidence="5 8">BIOML-A73</strain>
    </source>
</reference>
<dbReference type="SUPFAM" id="SSF56349">
    <property type="entry name" value="DNA breaking-rejoining enzymes"/>
    <property type="match status" value="1"/>
</dbReference>
<evidence type="ECO:0000259" key="4">
    <source>
        <dbReference type="PROSITE" id="PS51898"/>
    </source>
</evidence>
<reference evidence="6 7" key="1">
    <citation type="submission" date="2018-08" db="EMBL/GenBank/DDBJ databases">
        <title>A genome reference for cultivated species of the human gut microbiota.</title>
        <authorList>
            <person name="Zou Y."/>
            <person name="Xue W."/>
            <person name="Luo G."/>
        </authorList>
    </citation>
    <scope>NUCLEOTIDE SEQUENCE [LARGE SCALE GENOMIC DNA]</scope>
    <source>
        <strain evidence="6 7">AF38-2</strain>
    </source>
</reference>
<organism evidence="6 7">
    <name type="scientific">Bacteroides xylanisolvens</name>
    <dbReference type="NCBI Taxonomy" id="371601"/>
    <lineage>
        <taxon>Bacteria</taxon>
        <taxon>Pseudomonadati</taxon>
        <taxon>Bacteroidota</taxon>
        <taxon>Bacteroidia</taxon>
        <taxon>Bacteroidales</taxon>
        <taxon>Bacteroidaceae</taxon>
        <taxon>Bacteroides</taxon>
    </lineage>
</organism>
<dbReference type="InterPro" id="IPR010998">
    <property type="entry name" value="Integrase_recombinase_N"/>
</dbReference>
<evidence type="ECO:0000313" key="5">
    <source>
        <dbReference type="EMBL" id="KAB6082031.1"/>
    </source>
</evidence>
<dbReference type="GO" id="GO:0003677">
    <property type="term" value="F:DNA binding"/>
    <property type="evidence" value="ECO:0007669"/>
    <property type="project" value="UniProtKB-KW"/>
</dbReference>
<dbReference type="EMBL" id="WDER01000033">
    <property type="protein sequence ID" value="KAB6082031.1"/>
    <property type="molecule type" value="Genomic_DNA"/>
</dbReference>
<dbReference type="PANTHER" id="PTHR30349:SF64">
    <property type="entry name" value="PROPHAGE INTEGRASE INTD-RELATED"/>
    <property type="match status" value="1"/>
</dbReference>
<gene>
    <name evidence="6" type="ORF">DW027_18915</name>
    <name evidence="5" type="ORF">GA560_13200</name>
</gene>
<dbReference type="InterPro" id="IPR011010">
    <property type="entry name" value="DNA_brk_join_enz"/>
</dbReference>
<dbReference type="InterPro" id="IPR050090">
    <property type="entry name" value="Tyrosine_recombinase_XerCD"/>
</dbReference>
<evidence type="ECO:0000313" key="7">
    <source>
        <dbReference type="Proteomes" id="UP000284495"/>
    </source>
</evidence>
<dbReference type="CDD" id="cd01185">
    <property type="entry name" value="INTN1_C_like"/>
    <property type="match status" value="1"/>
</dbReference>
<dbReference type="Proteomes" id="UP000474077">
    <property type="component" value="Unassembled WGS sequence"/>
</dbReference>
<keyword evidence="2" id="KW-0238">DNA-binding</keyword>
<dbReference type="InterPro" id="IPR025269">
    <property type="entry name" value="SAM-like_dom"/>
</dbReference>
<protein>
    <submittedName>
        <fullName evidence="6">Site-specific integrase</fullName>
    </submittedName>
</protein>
<dbReference type="Pfam" id="PF13102">
    <property type="entry name" value="Phage_int_SAM_5"/>
    <property type="match status" value="1"/>
</dbReference>
<evidence type="ECO:0000313" key="6">
    <source>
        <dbReference type="EMBL" id="RHL34493.1"/>
    </source>
</evidence>
<evidence type="ECO:0000256" key="1">
    <source>
        <dbReference type="ARBA" id="ARBA00008857"/>
    </source>
</evidence>
<comment type="caution">
    <text evidence="6">The sequence shown here is derived from an EMBL/GenBank/DDBJ whole genome shotgun (WGS) entry which is preliminary data.</text>
</comment>
<keyword evidence="3" id="KW-0233">DNA recombination</keyword>
<proteinExistence type="inferred from homology"/>
<sequence length="390" mass="45424">MKATIKIELRKDYATKEGKQMVCLRYTAYRRSTLISMNIAVLPKHWNKVSNTVRASEPRCYYYNKAISEVYQKADTIVMENFFAPLPLPQFLERLKDKHHGNTDFYVFIENEIEQLKQSRAAGTISNYYKLINTMKEWKPTLSFGEITLDFIQQFHNHELEVGNILSTVYKKHSNLKFLIGIAVDKEKLAKNPYEKFEIKKNIKAQNNDVLTEEELKRLQSAYDKKEYSKGKQEVLREFLFSCYTSLSFAEFSILTYSDIKPIKVDTGETYLILCNERTKTSVTYKIPIVSPVVVALLGNGEPCQKIFLPISNQPTNRYLKDIMADLKIDKTMTFHRARHSFRTIAAKKGIRDGIAERIMGHAEGNDIKDIYTHLHDEDIVKEMRDKWII</sequence>
<dbReference type="Pfam" id="PF17293">
    <property type="entry name" value="Arm-DNA-bind_5"/>
    <property type="match status" value="1"/>
</dbReference>
<feature type="domain" description="Tyr recombinase" evidence="4">
    <location>
        <begin position="206"/>
        <end position="386"/>
    </location>
</feature>
<dbReference type="GO" id="GO:0006310">
    <property type="term" value="P:DNA recombination"/>
    <property type="evidence" value="ECO:0007669"/>
    <property type="project" value="UniProtKB-KW"/>
</dbReference>
<evidence type="ECO:0000256" key="3">
    <source>
        <dbReference type="ARBA" id="ARBA00023172"/>
    </source>
</evidence>
<evidence type="ECO:0000313" key="8">
    <source>
        <dbReference type="Proteomes" id="UP000474077"/>
    </source>
</evidence>